<sequence length="256" mass="30324">MKLIPNETRYAEKCLKYNKVDKSKPARSIRVVARYFYLVHSMTLDEVMENIKGYIENCEISHKVSDDFLKEYIPKVLNEGTPMNEIESIHITKEELETIQNSGYKKSWRKVLFTMLVHYRTKMVWNGVDNYKIENNETEIIKDAHVTLSRDKRIEMWRQMENDGFITFGVGKGALKLTLNYMSDTDTYNNSNAIEITDFDDFYMYYEAYEKKSKVKECQGCGKLFIPKANKSLYCDSCKDIQYKERHKKYNSTRQN</sequence>
<dbReference type="EMBL" id="BK032642">
    <property type="protein sequence ID" value="DAF52750.1"/>
    <property type="molecule type" value="Genomic_DNA"/>
</dbReference>
<name>A0A8S5SP62_9CAUD</name>
<reference evidence="1" key="1">
    <citation type="journal article" date="2021" name="Proc. Natl. Acad. Sci. U.S.A.">
        <title>A Catalog of Tens of Thousands of Viruses from Human Metagenomes Reveals Hidden Associations with Chronic Diseases.</title>
        <authorList>
            <person name="Tisza M.J."/>
            <person name="Buck C.B."/>
        </authorList>
    </citation>
    <scope>NUCLEOTIDE SEQUENCE</scope>
    <source>
        <strain evidence="1">CtqSm5</strain>
    </source>
</reference>
<organism evidence="1">
    <name type="scientific">Siphoviridae sp. ctqSm5</name>
    <dbReference type="NCBI Taxonomy" id="2827949"/>
    <lineage>
        <taxon>Viruses</taxon>
        <taxon>Duplodnaviria</taxon>
        <taxon>Heunggongvirae</taxon>
        <taxon>Uroviricota</taxon>
        <taxon>Caudoviricetes</taxon>
    </lineage>
</organism>
<proteinExistence type="predicted"/>
<protein>
    <submittedName>
        <fullName evidence="1">Co-chaperone HscB</fullName>
    </submittedName>
</protein>
<accession>A0A8S5SP62</accession>
<evidence type="ECO:0000313" key="1">
    <source>
        <dbReference type="EMBL" id="DAF52750.1"/>
    </source>
</evidence>